<dbReference type="Proteomes" id="UP000325122">
    <property type="component" value="Unassembled WGS sequence"/>
</dbReference>
<dbReference type="GO" id="GO:0140098">
    <property type="term" value="F:catalytic activity, acting on RNA"/>
    <property type="evidence" value="ECO:0007669"/>
    <property type="project" value="UniProtKB-ARBA"/>
</dbReference>
<dbReference type="GO" id="GO:0003723">
    <property type="term" value="F:RNA binding"/>
    <property type="evidence" value="ECO:0007669"/>
    <property type="project" value="UniProtKB-KW"/>
</dbReference>
<dbReference type="InterPro" id="IPR036986">
    <property type="entry name" value="S4_RNA-bd_sf"/>
</dbReference>
<dbReference type="InterPro" id="IPR050188">
    <property type="entry name" value="RluA_PseudoU_synthase"/>
</dbReference>
<dbReference type="RefSeq" id="WP_150021511.1">
    <property type="nucleotide sequence ID" value="NZ_VWOJ01000001.1"/>
</dbReference>
<dbReference type="AlphaFoldDB" id="A0A5M6ZJG5"/>
<dbReference type="CDD" id="cd00165">
    <property type="entry name" value="S4"/>
    <property type="match status" value="1"/>
</dbReference>
<dbReference type="EMBL" id="VWOJ01000001">
    <property type="protein sequence ID" value="KAA5804480.1"/>
    <property type="molecule type" value="Genomic_DNA"/>
</dbReference>
<dbReference type="InterPro" id="IPR006145">
    <property type="entry name" value="PsdUridine_synth_RsuA/RluA"/>
</dbReference>
<feature type="domain" description="Pseudouridine synthase RsuA/RluA-like" evidence="4">
    <location>
        <begin position="97"/>
        <end position="251"/>
    </location>
</feature>
<evidence type="ECO:0000313" key="5">
    <source>
        <dbReference type="EMBL" id="KAA5804480.1"/>
    </source>
</evidence>
<dbReference type="PANTHER" id="PTHR21600">
    <property type="entry name" value="MITOCHONDRIAL RNA PSEUDOURIDINE SYNTHASE"/>
    <property type="match status" value="1"/>
</dbReference>
<dbReference type="InterPro" id="IPR006224">
    <property type="entry name" value="PsdUridine_synth_RluA-like_CS"/>
</dbReference>
<keyword evidence="2" id="KW-0413">Isomerase</keyword>
<comment type="caution">
    <text evidence="5">The sequence shown here is derived from an EMBL/GenBank/DDBJ whole genome shotgun (WGS) entry which is preliminary data.</text>
</comment>
<dbReference type="PANTHER" id="PTHR21600:SF44">
    <property type="entry name" value="RIBOSOMAL LARGE SUBUNIT PSEUDOURIDINE SYNTHASE D"/>
    <property type="match status" value="1"/>
</dbReference>
<gene>
    <name evidence="5" type="ORF">F1654_00245</name>
</gene>
<dbReference type="GO" id="GO:0009982">
    <property type="term" value="F:pseudouridine synthase activity"/>
    <property type="evidence" value="ECO:0007669"/>
    <property type="project" value="InterPro"/>
</dbReference>
<accession>A0A5M6ZJG5</accession>
<keyword evidence="3" id="KW-0694">RNA-binding</keyword>
<comment type="similarity">
    <text evidence="1">Belongs to the pseudouridine synthase RluA family.</text>
</comment>
<dbReference type="PROSITE" id="PS01129">
    <property type="entry name" value="PSI_RLU"/>
    <property type="match status" value="1"/>
</dbReference>
<keyword evidence="6" id="KW-1185">Reference proteome</keyword>
<organism evidence="5 6">
    <name type="scientific">Alkalicaulis satelles</name>
    <dbReference type="NCBI Taxonomy" id="2609175"/>
    <lineage>
        <taxon>Bacteria</taxon>
        <taxon>Pseudomonadati</taxon>
        <taxon>Pseudomonadota</taxon>
        <taxon>Alphaproteobacteria</taxon>
        <taxon>Maricaulales</taxon>
        <taxon>Maricaulaceae</taxon>
        <taxon>Alkalicaulis</taxon>
    </lineage>
</organism>
<evidence type="ECO:0000313" key="6">
    <source>
        <dbReference type="Proteomes" id="UP000325122"/>
    </source>
</evidence>
<proteinExistence type="inferred from homology"/>
<reference evidence="5 6" key="1">
    <citation type="submission" date="2019-09" db="EMBL/GenBank/DDBJ databases">
        <authorList>
            <person name="Kevbrin V."/>
            <person name="Grouzdev D.S."/>
        </authorList>
    </citation>
    <scope>NUCLEOTIDE SEQUENCE [LARGE SCALE GENOMIC DNA]</scope>
    <source>
        <strain evidence="5 6">G-192</strain>
    </source>
</reference>
<dbReference type="Gene3D" id="3.30.2350.10">
    <property type="entry name" value="Pseudouridine synthase"/>
    <property type="match status" value="1"/>
</dbReference>
<dbReference type="Gene3D" id="3.10.290.10">
    <property type="entry name" value="RNA-binding S4 domain"/>
    <property type="match status" value="1"/>
</dbReference>
<evidence type="ECO:0000256" key="3">
    <source>
        <dbReference type="PROSITE-ProRule" id="PRU00182"/>
    </source>
</evidence>
<dbReference type="GO" id="GO:0000455">
    <property type="term" value="P:enzyme-directed rRNA pseudouridine synthesis"/>
    <property type="evidence" value="ECO:0007669"/>
    <property type="project" value="TreeGrafter"/>
</dbReference>
<dbReference type="Pfam" id="PF00849">
    <property type="entry name" value="PseudoU_synth_2"/>
    <property type="match status" value="1"/>
</dbReference>
<dbReference type="PROSITE" id="PS50889">
    <property type="entry name" value="S4"/>
    <property type="match status" value="1"/>
</dbReference>
<dbReference type="SUPFAM" id="SSF55120">
    <property type="entry name" value="Pseudouridine synthase"/>
    <property type="match status" value="1"/>
</dbReference>
<evidence type="ECO:0000259" key="4">
    <source>
        <dbReference type="Pfam" id="PF00849"/>
    </source>
</evidence>
<dbReference type="CDD" id="cd02869">
    <property type="entry name" value="PseudoU_synth_RluA_like"/>
    <property type="match status" value="1"/>
</dbReference>
<dbReference type="InterPro" id="IPR020103">
    <property type="entry name" value="PsdUridine_synth_cat_dom_sf"/>
</dbReference>
<dbReference type="SUPFAM" id="SSF55174">
    <property type="entry name" value="Alpha-L RNA-binding motif"/>
    <property type="match status" value="1"/>
</dbReference>
<sequence>MSAVQTIEVSQAEADMRLDRWFKKHFPHIPHGRVEKFLRTGQVRVDGARAKGNQRLEAGQIVRVPPMPEPGAVKAEAPLTREDAAYARSLVIYKDADLIALNKPHGLAVQGGSKTTRHVDRLLEAFGKGDERPRLVHRLDKDTSGVLVVARTADSARRLARLFQTRDVKKVYWAVALGVPAPHVGEISGFLKKSGGAEGDRERMVAARHGEEGAQHAVTHYSVADHAGRRVSWVVLSPETGRTHQLRVHLAEFGHAILGDGKYVCDIPTPEGLSRKLHLHARRVEIPRPGKPPVVIEAELPVHMSETFAALGFDFDAAGPAEEALG</sequence>
<evidence type="ECO:0000256" key="2">
    <source>
        <dbReference type="ARBA" id="ARBA00023235"/>
    </source>
</evidence>
<evidence type="ECO:0000256" key="1">
    <source>
        <dbReference type="ARBA" id="ARBA00010876"/>
    </source>
</evidence>
<name>A0A5M6ZJG5_9PROT</name>
<protein>
    <submittedName>
        <fullName evidence="5">RluA family pseudouridine synthase</fullName>
    </submittedName>
</protein>